<dbReference type="Pfam" id="PF03095">
    <property type="entry name" value="PTPA"/>
    <property type="match status" value="1"/>
</dbReference>
<evidence type="ECO:0000256" key="9">
    <source>
        <dbReference type="ARBA" id="ARBA00025287"/>
    </source>
</evidence>
<dbReference type="AlphaFoldDB" id="A0A9P4M8C0"/>
<protein>
    <recommendedName>
        <fullName evidence="10">Serine/threonine-protein phosphatase 2A activator</fullName>
        <ecNumber evidence="10">5.2.1.8</ecNumber>
    </recommendedName>
    <alternativeName>
        <fullName evidence="10">Phosphotyrosyl phosphatase activator</fullName>
    </alternativeName>
</protein>
<dbReference type="GO" id="GO:0007052">
    <property type="term" value="P:mitotic spindle organization"/>
    <property type="evidence" value="ECO:0007669"/>
    <property type="project" value="TreeGrafter"/>
</dbReference>
<dbReference type="InterPro" id="IPR037218">
    <property type="entry name" value="PTPA_sf"/>
</dbReference>
<dbReference type="EC" id="5.2.1.8" evidence="10"/>
<reference evidence="12" key="1">
    <citation type="journal article" date="2020" name="Stud. Mycol.">
        <title>101 Dothideomycetes genomes: a test case for predicting lifestyles and emergence of pathogens.</title>
        <authorList>
            <person name="Haridas S."/>
            <person name="Albert R."/>
            <person name="Binder M."/>
            <person name="Bloem J."/>
            <person name="Labutti K."/>
            <person name="Salamov A."/>
            <person name="Andreopoulos B."/>
            <person name="Baker S."/>
            <person name="Barry K."/>
            <person name="Bills G."/>
            <person name="Bluhm B."/>
            <person name="Cannon C."/>
            <person name="Castanera R."/>
            <person name="Culley D."/>
            <person name="Daum C."/>
            <person name="Ezra D."/>
            <person name="Gonzalez J."/>
            <person name="Henrissat B."/>
            <person name="Kuo A."/>
            <person name="Liang C."/>
            <person name="Lipzen A."/>
            <person name="Lutzoni F."/>
            <person name="Magnuson J."/>
            <person name="Mondo S."/>
            <person name="Nolan M."/>
            <person name="Ohm R."/>
            <person name="Pangilinan J."/>
            <person name="Park H.-J."/>
            <person name="Ramirez L."/>
            <person name="Alfaro M."/>
            <person name="Sun H."/>
            <person name="Tritt A."/>
            <person name="Yoshinaga Y."/>
            <person name="Zwiers L.-H."/>
            <person name="Turgeon B."/>
            <person name="Goodwin S."/>
            <person name="Spatafora J."/>
            <person name="Crous P."/>
            <person name="Grigoriev I."/>
        </authorList>
    </citation>
    <scope>NUCLEOTIDE SEQUENCE</scope>
    <source>
        <strain evidence="12">CBS 133067</strain>
    </source>
</reference>
<dbReference type="GO" id="GO:0008160">
    <property type="term" value="F:protein tyrosine phosphatase activator activity"/>
    <property type="evidence" value="ECO:0007669"/>
    <property type="project" value="TreeGrafter"/>
</dbReference>
<dbReference type="Proteomes" id="UP000799772">
    <property type="component" value="Unassembled WGS sequence"/>
</dbReference>
<dbReference type="FunFam" id="1.20.120.1150:FF:000003">
    <property type="entry name" value="Serine/threonine-protein phosphatase 2A activator"/>
    <property type="match status" value="1"/>
</dbReference>
<feature type="compositionally biased region" description="Polar residues" evidence="11">
    <location>
        <begin position="375"/>
        <end position="387"/>
    </location>
</feature>
<evidence type="ECO:0000313" key="13">
    <source>
        <dbReference type="Proteomes" id="UP000799772"/>
    </source>
</evidence>
<evidence type="ECO:0000256" key="11">
    <source>
        <dbReference type="SAM" id="MobiDB-lite"/>
    </source>
</evidence>
<feature type="region of interest" description="Disordered" evidence="11">
    <location>
        <begin position="368"/>
        <end position="387"/>
    </location>
</feature>
<keyword evidence="7 10" id="KW-0413">Isomerase</keyword>
<keyword evidence="5 10" id="KW-0963">Cytoplasm</keyword>
<dbReference type="InterPro" id="IPR004327">
    <property type="entry name" value="Phstyr_phstse_ac"/>
</dbReference>
<evidence type="ECO:0000313" key="12">
    <source>
        <dbReference type="EMBL" id="KAF2098202.1"/>
    </source>
</evidence>
<dbReference type="GO" id="GO:0000159">
    <property type="term" value="C:protein phosphatase type 2A complex"/>
    <property type="evidence" value="ECO:0007669"/>
    <property type="project" value="TreeGrafter"/>
</dbReference>
<gene>
    <name evidence="12" type="ORF">NA57DRAFT_66590</name>
</gene>
<keyword evidence="8" id="KW-0539">Nucleus</keyword>
<dbReference type="Gene3D" id="1.20.120.1150">
    <property type="match status" value="1"/>
</dbReference>
<dbReference type="CDD" id="cd04087">
    <property type="entry name" value="PTPA"/>
    <property type="match status" value="1"/>
</dbReference>
<evidence type="ECO:0000256" key="2">
    <source>
        <dbReference type="ARBA" id="ARBA00004123"/>
    </source>
</evidence>
<comment type="subcellular location">
    <subcellularLocation>
        <location evidence="3 10">Cytoplasm</location>
    </subcellularLocation>
    <subcellularLocation>
        <location evidence="2">Nucleus</location>
    </subcellularLocation>
</comment>
<evidence type="ECO:0000256" key="8">
    <source>
        <dbReference type="ARBA" id="ARBA00023242"/>
    </source>
</evidence>
<sequence length="504" mass="55603">MSSQSGYRTLHKLDPLGPHTFSTPSKCINDGEQDVPFFHTSMAYIDITTFLLQLNISMFPQKSPDNSTPITFPLNSSSVSLSPTVRNLQSLLSNLASIIDEIPPDPGPRRFGNISFRRWHDKVAERSPALLNEYLPSAVLDFPADPSSGVLARDELQRYFLGSLGSPQRLDYGTGHELSFLAFLGGIWKLGGFENAEPGVEQRGIVIGVIEPYLRLIRRLIVAYTLEPAGSHGVWGLDDHFFLPYIFGSAQLAPPIPQLSSDFKAEQLPQEGSLPGAPAVSDVTKQEAVQREREKNMYFSAIGFIYDVKKGPFWEHSPILYDVSGITTGWAKVNKGMLKMYNVEVLSKFPVVQHFPFGSLFRWERDPNAPEPASSVHNTSQPTRTPATTALGTQLHQAHARMESAARIQQELPIQRMAVPDVNPMGGTQAPWATTINPYAQMAQQPPMASVPYIRQEYPTQAPRTAQQGTTLDARVLWTNSNSSKGKPADGGGMPPTRAPLPER</sequence>
<proteinExistence type="inferred from homology"/>
<evidence type="ECO:0000256" key="5">
    <source>
        <dbReference type="ARBA" id="ARBA00022490"/>
    </source>
</evidence>
<evidence type="ECO:0000256" key="10">
    <source>
        <dbReference type="RuleBase" id="RU361210"/>
    </source>
</evidence>
<dbReference type="OrthoDB" id="16120at2759"/>
<feature type="region of interest" description="Disordered" evidence="11">
    <location>
        <begin position="477"/>
        <end position="504"/>
    </location>
</feature>
<comment type="function">
    <text evidence="9">PPIases accelerate the folding of proteins. It catalyzes the cis-trans isomerization of proline imidic peptide bonds in oligopeptides. Acts as a regulatory subunit for PP2A-like phosphatases modulating their activity or substrate specificity, probably by inducing a conformational change in the catalytic subunit, a direct target of the PPIase. Can reactivate inactive phosphatase PP2A-phosphatase methylesterase complexes (PP2Ai) in presence of ATP and Mg(2+) by dissociating the inactive form from the complex.</text>
</comment>
<evidence type="ECO:0000256" key="4">
    <source>
        <dbReference type="ARBA" id="ARBA00011019"/>
    </source>
</evidence>
<organism evidence="12 13">
    <name type="scientific">Rhizodiscina lignyota</name>
    <dbReference type="NCBI Taxonomy" id="1504668"/>
    <lineage>
        <taxon>Eukaryota</taxon>
        <taxon>Fungi</taxon>
        <taxon>Dikarya</taxon>
        <taxon>Ascomycota</taxon>
        <taxon>Pezizomycotina</taxon>
        <taxon>Dothideomycetes</taxon>
        <taxon>Pleosporomycetidae</taxon>
        <taxon>Aulographales</taxon>
        <taxon>Rhizodiscinaceae</taxon>
        <taxon>Rhizodiscina</taxon>
    </lineage>
</organism>
<dbReference type="GO" id="GO:0005737">
    <property type="term" value="C:cytoplasm"/>
    <property type="evidence" value="ECO:0007669"/>
    <property type="project" value="UniProtKB-SubCell"/>
</dbReference>
<evidence type="ECO:0000256" key="3">
    <source>
        <dbReference type="ARBA" id="ARBA00004496"/>
    </source>
</evidence>
<keyword evidence="6 10" id="KW-0697">Rotamase</keyword>
<dbReference type="PANTHER" id="PTHR10012:SF3">
    <property type="entry name" value="SERINE_THREONINE-PROTEIN PHOSPHATASE 2A ACTIVATOR 1"/>
    <property type="match status" value="1"/>
</dbReference>
<comment type="catalytic activity">
    <reaction evidence="1 10">
        <text>[protein]-peptidylproline (omega=180) = [protein]-peptidylproline (omega=0)</text>
        <dbReference type="Rhea" id="RHEA:16237"/>
        <dbReference type="Rhea" id="RHEA-COMP:10747"/>
        <dbReference type="Rhea" id="RHEA-COMP:10748"/>
        <dbReference type="ChEBI" id="CHEBI:83833"/>
        <dbReference type="ChEBI" id="CHEBI:83834"/>
        <dbReference type="EC" id="5.2.1.8"/>
    </reaction>
</comment>
<accession>A0A9P4M8C0</accession>
<evidence type="ECO:0000256" key="6">
    <source>
        <dbReference type="ARBA" id="ARBA00023110"/>
    </source>
</evidence>
<comment type="caution">
    <text evidence="12">The sequence shown here is derived from an EMBL/GenBank/DDBJ whole genome shotgun (WGS) entry which is preliminary data.</text>
</comment>
<dbReference type="InterPro" id="IPR043170">
    <property type="entry name" value="PTPA_C_lid"/>
</dbReference>
<dbReference type="PANTHER" id="PTHR10012">
    <property type="entry name" value="SERINE/THREONINE-PROTEIN PHOSPHATASE 2A REGULATORY SUBUNIT B"/>
    <property type="match status" value="1"/>
</dbReference>
<keyword evidence="13" id="KW-1185">Reference proteome</keyword>
<evidence type="ECO:0000256" key="7">
    <source>
        <dbReference type="ARBA" id="ARBA00023235"/>
    </source>
</evidence>
<dbReference type="GO" id="GO:0003755">
    <property type="term" value="F:peptidyl-prolyl cis-trans isomerase activity"/>
    <property type="evidence" value="ECO:0007669"/>
    <property type="project" value="UniProtKB-KW"/>
</dbReference>
<dbReference type="SUPFAM" id="SSF140984">
    <property type="entry name" value="PTPA-like"/>
    <property type="match status" value="1"/>
</dbReference>
<dbReference type="GO" id="GO:0005634">
    <property type="term" value="C:nucleus"/>
    <property type="evidence" value="ECO:0007669"/>
    <property type="project" value="UniProtKB-SubCell"/>
</dbReference>
<evidence type="ECO:0000256" key="1">
    <source>
        <dbReference type="ARBA" id="ARBA00000971"/>
    </source>
</evidence>
<dbReference type="EMBL" id="ML978127">
    <property type="protein sequence ID" value="KAF2098202.1"/>
    <property type="molecule type" value="Genomic_DNA"/>
</dbReference>
<name>A0A9P4M8C0_9PEZI</name>
<comment type="similarity">
    <text evidence="4 10">Belongs to the PTPA-type PPIase family.</text>
</comment>